<evidence type="ECO:0000256" key="2">
    <source>
        <dbReference type="SAM" id="MobiDB-lite"/>
    </source>
</evidence>
<keyword evidence="1" id="KW-0175">Coiled coil</keyword>
<feature type="coiled-coil region" evidence="1">
    <location>
        <begin position="184"/>
        <end position="241"/>
    </location>
</feature>
<organism evidence="3 4">
    <name type="scientific">Nocardiopsis exhalans</name>
    <dbReference type="NCBI Taxonomy" id="163604"/>
    <lineage>
        <taxon>Bacteria</taxon>
        <taxon>Bacillati</taxon>
        <taxon>Actinomycetota</taxon>
        <taxon>Actinomycetes</taxon>
        <taxon>Streptosporangiales</taxon>
        <taxon>Nocardiopsidaceae</taxon>
        <taxon>Nocardiopsis</taxon>
    </lineage>
</organism>
<evidence type="ECO:0000256" key="1">
    <source>
        <dbReference type="SAM" id="Coils"/>
    </source>
</evidence>
<dbReference type="RefSeq" id="WP_254422261.1">
    <property type="nucleotide sequence ID" value="NZ_BAAAJB010000040.1"/>
</dbReference>
<keyword evidence="4" id="KW-1185">Reference proteome</keyword>
<protein>
    <submittedName>
        <fullName evidence="3">DUF3560 domain-containing protein</fullName>
    </submittedName>
</protein>
<name>A0ABY5DJL5_9ACTN</name>
<keyword evidence="3" id="KW-0614">Plasmid</keyword>
<feature type="compositionally biased region" description="Basic and acidic residues" evidence="2">
    <location>
        <begin position="1"/>
        <end position="10"/>
    </location>
</feature>
<proteinExistence type="predicted"/>
<dbReference type="Proteomes" id="UP001055940">
    <property type="component" value="Plasmid unnamed1"/>
</dbReference>
<geneLocation type="plasmid" evidence="3 4">
    <name>unnamed1</name>
</geneLocation>
<reference evidence="3" key="1">
    <citation type="submission" date="2022-06" db="EMBL/GenBank/DDBJ databases">
        <authorList>
            <person name="Ping M."/>
        </authorList>
    </citation>
    <scope>NUCLEOTIDE SEQUENCE</scope>
    <source>
        <strain evidence="3">JCM11759T</strain>
        <plasmid evidence="3">unnamed1</plasmid>
    </source>
</reference>
<gene>
    <name evidence="3" type="ORF">NE857_33805</name>
</gene>
<dbReference type="Pfam" id="PF12083">
    <property type="entry name" value="DUF3560"/>
    <property type="match status" value="1"/>
</dbReference>
<sequence>MIEINHDREQGTLVEGTAKGDGTGPILKAEGFRFSRNLGAWYVPHSRRKAAKTWVINPAADKLRAAGHEVSVTIDNTTPAATSFAEHEAASYDRAEDRAERYAERGERATGHAQALEAEAKKRADAIPFGQPILIGHHSEKRDRRYREGIGRKFDQSAQEAGRGRYWKERAQAAQGYRSGRENLGVTLRRIEKLEAEERRIERNLARTSNEDYRDRLTADLAETNEQLAYWREAVAEAEANGAKVWRKEDFAKGDYVRCHGTWWEVLRVNPKSVTIPHSHTGIGEPIMNKERAKSRRMGEFTDKVPYDKVTGRMSAEEAVPLLAATAKPQE</sequence>
<accession>A0ABY5DJL5</accession>
<feature type="region of interest" description="Disordered" evidence="2">
    <location>
        <begin position="1"/>
        <end position="21"/>
    </location>
</feature>
<dbReference type="InterPro" id="IPR021944">
    <property type="entry name" value="DUF3560"/>
</dbReference>
<dbReference type="EMBL" id="CP099838">
    <property type="protein sequence ID" value="USY23607.1"/>
    <property type="molecule type" value="Genomic_DNA"/>
</dbReference>
<evidence type="ECO:0000313" key="4">
    <source>
        <dbReference type="Proteomes" id="UP001055940"/>
    </source>
</evidence>
<evidence type="ECO:0000313" key="3">
    <source>
        <dbReference type="EMBL" id="USY23607.1"/>
    </source>
</evidence>